<organism evidence="1 2">
    <name type="scientific">Acacia crassicarpa</name>
    <name type="common">northern wattle</name>
    <dbReference type="NCBI Taxonomy" id="499986"/>
    <lineage>
        <taxon>Eukaryota</taxon>
        <taxon>Viridiplantae</taxon>
        <taxon>Streptophyta</taxon>
        <taxon>Embryophyta</taxon>
        <taxon>Tracheophyta</taxon>
        <taxon>Spermatophyta</taxon>
        <taxon>Magnoliopsida</taxon>
        <taxon>eudicotyledons</taxon>
        <taxon>Gunneridae</taxon>
        <taxon>Pentapetalae</taxon>
        <taxon>rosids</taxon>
        <taxon>fabids</taxon>
        <taxon>Fabales</taxon>
        <taxon>Fabaceae</taxon>
        <taxon>Caesalpinioideae</taxon>
        <taxon>mimosoid clade</taxon>
        <taxon>Acacieae</taxon>
        <taxon>Acacia</taxon>
    </lineage>
</organism>
<evidence type="ECO:0000313" key="2">
    <source>
        <dbReference type="Proteomes" id="UP001293593"/>
    </source>
</evidence>
<dbReference type="SUPFAM" id="SSF52200">
    <property type="entry name" value="Toll/Interleukin receptor TIR domain"/>
    <property type="match status" value="1"/>
</dbReference>
<comment type="caution">
    <text evidence="1">The sequence shown here is derived from an EMBL/GenBank/DDBJ whole genome shotgun (WGS) entry which is preliminary data.</text>
</comment>
<sequence>MSSCSLESDFEYHAFLTFSHATPEMTIGFENYFRDVGIKTLIDDQMEDFPRHKISRCRMLVFVLTPGFLRSTYKFQNRLENLWQCQKLQNKRVVAVLWRVSEKQVREQLMGPSILFESSLVSKFRAQYGWILDSATAIAEVASLSDLGSTVRLSSSLWRKSSSSRVSEVVEELAWVLCLEGV</sequence>
<keyword evidence="2" id="KW-1185">Reference proteome</keyword>
<proteinExistence type="predicted"/>
<reference evidence="1" key="1">
    <citation type="submission" date="2023-10" db="EMBL/GenBank/DDBJ databases">
        <title>Chromosome-level genome of the transformable northern wattle, Acacia crassicarpa.</title>
        <authorList>
            <person name="Massaro I."/>
            <person name="Sinha N.R."/>
            <person name="Poethig S."/>
            <person name="Leichty A.R."/>
        </authorList>
    </citation>
    <scope>NUCLEOTIDE SEQUENCE</scope>
    <source>
        <strain evidence="1">Acra3RX</strain>
        <tissue evidence="1">Leaf</tissue>
    </source>
</reference>
<dbReference type="AlphaFoldDB" id="A0AAE1MJD8"/>
<dbReference type="Proteomes" id="UP001293593">
    <property type="component" value="Unassembled WGS sequence"/>
</dbReference>
<gene>
    <name evidence="1" type="ORF">QN277_023068</name>
</gene>
<dbReference type="EMBL" id="JAWXYG010000006">
    <property type="protein sequence ID" value="KAK4269977.1"/>
    <property type="molecule type" value="Genomic_DNA"/>
</dbReference>
<protein>
    <recommendedName>
        <fullName evidence="3">TIR domain-containing protein</fullName>
    </recommendedName>
</protein>
<evidence type="ECO:0000313" key="1">
    <source>
        <dbReference type="EMBL" id="KAK4269977.1"/>
    </source>
</evidence>
<accession>A0AAE1MJD8</accession>
<name>A0AAE1MJD8_9FABA</name>
<dbReference type="InterPro" id="IPR035897">
    <property type="entry name" value="Toll_tir_struct_dom_sf"/>
</dbReference>
<evidence type="ECO:0008006" key="3">
    <source>
        <dbReference type="Google" id="ProtNLM"/>
    </source>
</evidence>
<dbReference type="Gene3D" id="3.40.50.10140">
    <property type="entry name" value="Toll/interleukin-1 receptor homology (TIR) domain"/>
    <property type="match status" value="1"/>
</dbReference>